<keyword evidence="2" id="KW-1185">Reference proteome</keyword>
<evidence type="ECO:0000313" key="2">
    <source>
        <dbReference type="Proteomes" id="UP000244005"/>
    </source>
</evidence>
<evidence type="ECO:0000313" key="1">
    <source>
        <dbReference type="EMBL" id="PTQ42611.1"/>
    </source>
</evidence>
<name>A0A2R6X935_MARPO</name>
<gene>
    <name evidence="1" type="ORF">MARPO_0029s0114</name>
</gene>
<proteinExistence type="predicted"/>
<dbReference type="Proteomes" id="UP000244005">
    <property type="component" value="Unassembled WGS sequence"/>
</dbReference>
<sequence length="74" mass="8214">MSRAWSARSMFSPVLRRKATYATVRNNGEHSFFATADVVEQVQAAIDWSSCLGRPSSSYSHQGVNRARFASTIC</sequence>
<organism evidence="1 2">
    <name type="scientific">Marchantia polymorpha</name>
    <name type="common">Common liverwort</name>
    <name type="synonym">Marchantia aquatica</name>
    <dbReference type="NCBI Taxonomy" id="3197"/>
    <lineage>
        <taxon>Eukaryota</taxon>
        <taxon>Viridiplantae</taxon>
        <taxon>Streptophyta</taxon>
        <taxon>Embryophyta</taxon>
        <taxon>Marchantiophyta</taxon>
        <taxon>Marchantiopsida</taxon>
        <taxon>Marchantiidae</taxon>
        <taxon>Marchantiales</taxon>
        <taxon>Marchantiaceae</taxon>
        <taxon>Marchantia</taxon>
    </lineage>
</organism>
<dbReference type="Gramene" id="Mp1g01330.1">
    <property type="protein sequence ID" value="Mp1g01330.1.cds1"/>
    <property type="gene ID" value="Mp1g01330"/>
</dbReference>
<accession>A0A2R6X935</accession>
<dbReference type="AlphaFoldDB" id="A0A2R6X935"/>
<dbReference type="EMBL" id="KZ772701">
    <property type="protein sequence ID" value="PTQ42611.1"/>
    <property type="molecule type" value="Genomic_DNA"/>
</dbReference>
<protein>
    <submittedName>
        <fullName evidence="1">Uncharacterized protein</fullName>
    </submittedName>
</protein>
<reference evidence="2" key="1">
    <citation type="journal article" date="2017" name="Cell">
        <title>Insights into land plant evolution garnered from the Marchantia polymorpha genome.</title>
        <authorList>
            <person name="Bowman J.L."/>
            <person name="Kohchi T."/>
            <person name="Yamato K.T."/>
            <person name="Jenkins J."/>
            <person name="Shu S."/>
            <person name="Ishizaki K."/>
            <person name="Yamaoka S."/>
            <person name="Nishihama R."/>
            <person name="Nakamura Y."/>
            <person name="Berger F."/>
            <person name="Adam C."/>
            <person name="Aki S.S."/>
            <person name="Althoff F."/>
            <person name="Araki T."/>
            <person name="Arteaga-Vazquez M.A."/>
            <person name="Balasubrmanian S."/>
            <person name="Barry K."/>
            <person name="Bauer D."/>
            <person name="Boehm C.R."/>
            <person name="Briginshaw L."/>
            <person name="Caballero-Perez J."/>
            <person name="Catarino B."/>
            <person name="Chen F."/>
            <person name="Chiyoda S."/>
            <person name="Chovatia M."/>
            <person name="Davies K.M."/>
            <person name="Delmans M."/>
            <person name="Demura T."/>
            <person name="Dierschke T."/>
            <person name="Dolan L."/>
            <person name="Dorantes-Acosta A.E."/>
            <person name="Eklund D.M."/>
            <person name="Florent S.N."/>
            <person name="Flores-Sandoval E."/>
            <person name="Fujiyama A."/>
            <person name="Fukuzawa H."/>
            <person name="Galik B."/>
            <person name="Grimanelli D."/>
            <person name="Grimwood J."/>
            <person name="Grossniklaus U."/>
            <person name="Hamada T."/>
            <person name="Haseloff J."/>
            <person name="Hetherington A.J."/>
            <person name="Higo A."/>
            <person name="Hirakawa Y."/>
            <person name="Hundley H.N."/>
            <person name="Ikeda Y."/>
            <person name="Inoue K."/>
            <person name="Inoue S.I."/>
            <person name="Ishida S."/>
            <person name="Jia Q."/>
            <person name="Kakita M."/>
            <person name="Kanazawa T."/>
            <person name="Kawai Y."/>
            <person name="Kawashima T."/>
            <person name="Kennedy M."/>
            <person name="Kinose K."/>
            <person name="Kinoshita T."/>
            <person name="Kohara Y."/>
            <person name="Koide E."/>
            <person name="Komatsu K."/>
            <person name="Kopischke S."/>
            <person name="Kubo M."/>
            <person name="Kyozuka J."/>
            <person name="Lagercrantz U."/>
            <person name="Lin S.S."/>
            <person name="Lindquist E."/>
            <person name="Lipzen A.M."/>
            <person name="Lu C.W."/>
            <person name="De Luna E."/>
            <person name="Martienssen R.A."/>
            <person name="Minamino N."/>
            <person name="Mizutani M."/>
            <person name="Mizutani M."/>
            <person name="Mochizuki N."/>
            <person name="Monte I."/>
            <person name="Mosher R."/>
            <person name="Nagasaki H."/>
            <person name="Nakagami H."/>
            <person name="Naramoto S."/>
            <person name="Nishitani K."/>
            <person name="Ohtani M."/>
            <person name="Okamoto T."/>
            <person name="Okumura M."/>
            <person name="Phillips J."/>
            <person name="Pollak B."/>
            <person name="Reinders A."/>
            <person name="Rovekamp M."/>
            <person name="Sano R."/>
            <person name="Sawa S."/>
            <person name="Schmid M.W."/>
            <person name="Shirakawa M."/>
            <person name="Solano R."/>
            <person name="Spunde A."/>
            <person name="Suetsugu N."/>
            <person name="Sugano S."/>
            <person name="Sugiyama A."/>
            <person name="Sun R."/>
            <person name="Suzuki Y."/>
            <person name="Takenaka M."/>
            <person name="Takezawa D."/>
            <person name="Tomogane H."/>
            <person name="Tsuzuki M."/>
            <person name="Ueda T."/>
            <person name="Umeda M."/>
            <person name="Ward J.M."/>
            <person name="Watanabe Y."/>
            <person name="Yazaki K."/>
            <person name="Yokoyama R."/>
            <person name="Yoshitake Y."/>
            <person name="Yotsui I."/>
            <person name="Zachgo S."/>
            <person name="Schmutz J."/>
        </authorList>
    </citation>
    <scope>NUCLEOTIDE SEQUENCE [LARGE SCALE GENOMIC DNA]</scope>
    <source>
        <strain evidence="2">Tak-1</strain>
    </source>
</reference>